<comment type="caution">
    <text evidence="1">The sequence shown here is derived from an EMBL/GenBank/DDBJ whole genome shotgun (WGS) entry which is preliminary data.</text>
</comment>
<reference evidence="1 2" key="1">
    <citation type="submission" date="2016-11" db="EMBL/GenBank/DDBJ databases">
        <title>Trade-off between light-utilization and light-protection in marine flavobacteria.</title>
        <authorList>
            <person name="Kumagai Y."/>
        </authorList>
    </citation>
    <scope>NUCLEOTIDE SEQUENCE [LARGE SCALE GENOMIC DNA]</scope>
    <source>
        <strain evidence="1 2">NBRC 107741</strain>
    </source>
</reference>
<dbReference type="AlphaFoldDB" id="A0A2S7KMJ3"/>
<evidence type="ECO:0000313" key="2">
    <source>
        <dbReference type="Proteomes" id="UP000239800"/>
    </source>
</evidence>
<protein>
    <recommendedName>
        <fullName evidence="3">Curlin associated repeat-containing protein</fullName>
    </recommendedName>
</protein>
<gene>
    <name evidence="1" type="ORF">BST85_02010</name>
</gene>
<dbReference type="EMBL" id="MQUB01000001">
    <property type="protein sequence ID" value="PQB03810.1"/>
    <property type="molecule type" value="Genomic_DNA"/>
</dbReference>
<keyword evidence="2" id="KW-1185">Reference proteome</keyword>
<name>A0A2S7KMJ3_9FLAO</name>
<sequence>MTVLSVLFMVDFSQAQTIGLDQSNKTALTPVRQQTTNSQAVQRTTKQVYTTRKVNTTVQQVGNYNQVNVDVKAYSGQVGLHQFGNKNNIAVNLSSLVLRENVLQQGNNHNFVHTNMRATRYQSATVIQRGSNQNLIMQGQNRMSKNMIVNMRGRNQTVIIRNFR</sequence>
<evidence type="ECO:0000313" key="1">
    <source>
        <dbReference type="EMBL" id="PQB03810.1"/>
    </source>
</evidence>
<evidence type="ECO:0008006" key="3">
    <source>
        <dbReference type="Google" id="ProtNLM"/>
    </source>
</evidence>
<accession>A0A2S7KMJ3</accession>
<dbReference type="Proteomes" id="UP000239800">
    <property type="component" value="Unassembled WGS sequence"/>
</dbReference>
<organism evidence="1 2">
    <name type="scientific">Aureitalea marina</name>
    <dbReference type="NCBI Taxonomy" id="930804"/>
    <lineage>
        <taxon>Bacteria</taxon>
        <taxon>Pseudomonadati</taxon>
        <taxon>Bacteroidota</taxon>
        <taxon>Flavobacteriia</taxon>
        <taxon>Flavobacteriales</taxon>
        <taxon>Flavobacteriaceae</taxon>
        <taxon>Aureitalea</taxon>
    </lineage>
</organism>
<proteinExistence type="predicted"/>